<sequence length="157" mass="16759">MPDASDSTSSPNPALTTTDMAQIMAQMAQIMAAAQIIAQSSPLAVTIPPPPPFVSSNTASAPLGLFLHYFPMWRRSTSWRLLDMSADGLRNLDIMAAAATEGDLDTLDKSQGPLKDYPTFDSLLVPMTTYFSILISYASLGGMPEIGCALATLILFL</sequence>
<evidence type="ECO:0000313" key="1">
    <source>
        <dbReference type="EMBL" id="KAF5382878.1"/>
    </source>
</evidence>
<gene>
    <name evidence="1" type="ORF">D9757_007300</name>
</gene>
<comment type="caution">
    <text evidence="1">The sequence shown here is derived from an EMBL/GenBank/DDBJ whole genome shotgun (WGS) entry which is preliminary data.</text>
</comment>
<evidence type="ECO:0000313" key="2">
    <source>
        <dbReference type="Proteomes" id="UP000518752"/>
    </source>
</evidence>
<proteinExistence type="predicted"/>
<dbReference type="EMBL" id="JAACJN010000050">
    <property type="protein sequence ID" value="KAF5382878.1"/>
    <property type="molecule type" value="Genomic_DNA"/>
</dbReference>
<dbReference type="OrthoDB" id="2744000at2759"/>
<protein>
    <submittedName>
        <fullName evidence="1">Uncharacterized protein</fullName>
    </submittedName>
</protein>
<name>A0A8H5HGK7_9AGAR</name>
<dbReference type="Proteomes" id="UP000518752">
    <property type="component" value="Unassembled WGS sequence"/>
</dbReference>
<reference evidence="1 2" key="1">
    <citation type="journal article" date="2020" name="ISME J.">
        <title>Uncovering the hidden diversity of litter-decomposition mechanisms in mushroom-forming fungi.</title>
        <authorList>
            <person name="Floudas D."/>
            <person name="Bentzer J."/>
            <person name="Ahren D."/>
            <person name="Johansson T."/>
            <person name="Persson P."/>
            <person name="Tunlid A."/>
        </authorList>
    </citation>
    <scope>NUCLEOTIDE SEQUENCE [LARGE SCALE GENOMIC DNA]</scope>
    <source>
        <strain evidence="1 2">CBS 406.79</strain>
    </source>
</reference>
<organism evidence="1 2">
    <name type="scientific">Collybiopsis confluens</name>
    <dbReference type="NCBI Taxonomy" id="2823264"/>
    <lineage>
        <taxon>Eukaryota</taxon>
        <taxon>Fungi</taxon>
        <taxon>Dikarya</taxon>
        <taxon>Basidiomycota</taxon>
        <taxon>Agaricomycotina</taxon>
        <taxon>Agaricomycetes</taxon>
        <taxon>Agaricomycetidae</taxon>
        <taxon>Agaricales</taxon>
        <taxon>Marasmiineae</taxon>
        <taxon>Omphalotaceae</taxon>
        <taxon>Collybiopsis</taxon>
    </lineage>
</organism>
<keyword evidence="2" id="KW-1185">Reference proteome</keyword>
<dbReference type="AlphaFoldDB" id="A0A8H5HGK7"/>
<accession>A0A8H5HGK7</accession>